<dbReference type="SUPFAM" id="SSF56317">
    <property type="entry name" value="Carbon-nitrogen hydrolase"/>
    <property type="match status" value="1"/>
</dbReference>
<dbReference type="Gene3D" id="3.60.110.10">
    <property type="entry name" value="Carbon-nitrogen hydrolase"/>
    <property type="match status" value="1"/>
</dbReference>
<feature type="transmembrane region" description="Helical" evidence="8">
    <location>
        <begin position="525"/>
        <end position="542"/>
    </location>
</feature>
<feature type="transmembrane region" description="Helical" evidence="8">
    <location>
        <begin position="80"/>
        <end position="103"/>
    </location>
</feature>
<dbReference type="RefSeq" id="WP_015748145.1">
    <property type="nucleotide sequence ID" value="NC_013235.1"/>
</dbReference>
<reference evidence="11 12" key="2">
    <citation type="journal article" date="2010" name="Stand. Genomic Sci.">
        <title>Complete genome sequence of Nakamurella multipartita type strain (Y-104).</title>
        <authorList>
            <person name="Tice H."/>
            <person name="Mayilraj S."/>
            <person name="Sims D."/>
            <person name="Lapidus A."/>
            <person name="Nolan M."/>
            <person name="Lucas S."/>
            <person name="Glavina Del Rio T."/>
            <person name="Copeland A."/>
            <person name="Cheng J.F."/>
            <person name="Meincke L."/>
            <person name="Bruce D."/>
            <person name="Goodwin L."/>
            <person name="Pitluck S."/>
            <person name="Ivanova N."/>
            <person name="Mavromatis K."/>
            <person name="Ovchinnikova G."/>
            <person name="Pati A."/>
            <person name="Chen A."/>
            <person name="Palaniappan K."/>
            <person name="Land M."/>
            <person name="Hauser L."/>
            <person name="Chang Y.J."/>
            <person name="Jeffries C.D."/>
            <person name="Detter J.C."/>
            <person name="Brettin T."/>
            <person name="Rohde M."/>
            <person name="Goker M."/>
            <person name="Bristow J."/>
            <person name="Eisen J.A."/>
            <person name="Markowitz V."/>
            <person name="Hugenholtz P."/>
            <person name="Kyrpides N.C."/>
            <person name="Klenk H.P."/>
            <person name="Chen F."/>
        </authorList>
    </citation>
    <scope>NUCLEOTIDE SEQUENCE [LARGE SCALE GENOMIC DNA]</scope>
    <source>
        <strain evidence="12">ATCC 700099 / DSM 44233 / CIP 104796 / JCM 9543 / NBRC 105858 / Y-104</strain>
    </source>
</reference>
<accession>C8XAL8</accession>
<dbReference type="GO" id="GO:0016410">
    <property type="term" value="F:N-acyltransferase activity"/>
    <property type="evidence" value="ECO:0007669"/>
    <property type="project" value="UniProtKB-UniRule"/>
</dbReference>
<dbReference type="GO" id="GO:0042158">
    <property type="term" value="P:lipoprotein biosynthetic process"/>
    <property type="evidence" value="ECO:0007669"/>
    <property type="project" value="UniProtKB-UniRule"/>
</dbReference>
<feature type="transmembrane region" description="Helical" evidence="8">
    <location>
        <begin position="56"/>
        <end position="73"/>
    </location>
</feature>
<gene>
    <name evidence="8" type="primary">lnt</name>
    <name evidence="11" type="ordered locus">Namu_2933</name>
</gene>
<dbReference type="Proteomes" id="UP000002218">
    <property type="component" value="Chromosome"/>
</dbReference>
<proteinExistence type="inferred from homology"/>
<dbReference type="Pfam" id="PF00795">
    <property type="entry name" value="CN_hydrolase"/>
    <property type="match status" value="1"/>
</dbReference>
<dbReference type="InterPro" id="IPR036526">
    <property type="entry name" value="C-N_Hydrolase_sf"/>
</dbReference>
<comment type="catalytic activity">
    <reaction evidence="8">
        <text>N-terminal S-1,2-diacyl-sn-glyceryl-L-cysteinyl-[lipoprotein] + a glycerophospholipid = N-acyl-S-1,2-diacyl-sn-glyceryl-L-cysteinyl-[lipoprotein] + a 2-acyl-sn-glycero-3-phospholipid + H(+)</text>
        <dbReference type="Rhea" id="RHEA:48228"/>
        <dbReference type="Rhea" id="RHEA-COMP:14681"/>
        <dbReference type="Rhea" id="RHEA-COMP:14684"/>
        <dbReference type="ChEBI" id="CHEBI:15378"/>
        <dbReference type="ChEBI" id="CHEBI:136912"/>
        <dbReference type="ChEBI" id="CHEBI:140656"/>
        <dbReference type="ChEBI" id="CHEBI:140657"/>
        <dbReference type="ChEBI" id="CHEBI:140660"/>
        <dbReference type="EC" id="2.3.1.269"/>
    </reaction>
</comment>
<dbReference type="STRING" id="479431.Namu_2933"/>
<comment type="pathway">
    <text evidence="8">Protein modification; lipoprotein biosynthesis (N-acyl transfer).</text>
</comment>
<keyword evidence="11" id="KW-0449">Lipoprotein</keyword>
<evidence type="ECO:0000256" key="3">
    <source>
        <dbReference type="ARBA" id="ARBA00022679"/>
    </source>
</evidence>
<dbReference type="HAMAP" id="MF_01148">
    <property type="entry name" value="Lnt"/>
    <property type="match status" value="1"/>
</dbReference>
<evidence type="ECO:0000256" key="4">
    <source>
        <dbReference type="ARBA" id="ARBA00022692"/>
    </source>
</evidence>
<dbReference type="InterPro" id="IPR003010">
    <property type="entry name" value="C-N_Hydrolase"/>
</dbReference>
<comment type="caution">
    <text evidence="8">Lacks conserved residue(s) required for the propagation of feature annotation.</text>
</comment>
<dbReference type="EMBL" id="CP001737">
    <property type="protein sequence ID" value="ACV79271.1"/>
    <property type="molecule type" value="Genomic_DNA"/>
</dbReference>
<evidence type="ECO:0000313" key="11">
    <source>
        <dbReference type="EMBL" id="ACV79271.1"/>
    </source>
</evidence>
<evidence type="ECO:0000256" key="6">
    <source>
        <dbReference type="ARBA" id="ARBA00023136"/>
    </source>
</evidence>
<comment type="similarity">
    <text evidence="8">Belongs to the CN hydrolase family. Apolipoprotein N-acyltransferase subfamily.</text>
</comment>
<dbReference type="PANTHER" id="PTHR38686:SF1">
    <property type="entry name" value="APOLIPOPROTEIN N-ACYLTRANSFERASE"/>
    <property type="match status" value="1"/>
</dbReference>
<dbReference type="InParanoid" id="C8XAL8"/>
<feature type="domain" description="CN hydrolase" evidence="10">
    <location>
        <begin position="255"/>
        <end position="509"/>
    </location>
</feature>
<dbReference type="FunCoup" id="C8XAL8">
    <property type="interactions" value="12"/>
</dbReference>
<dbReference type="eggNOG" id="COG0815">
    <property type="taxonomic scope" value="Bacteria"/>
</dbReference>
<evidence type="ECO:0000256" key="1">
    <source>
        <dbReference type="ARBA" id="ARBA00004651"/>
    </source>
</evidence>
<feature type="region of interest" description="Disordered" evidence="9">
    <location>
        <begin position="1"/>
        <end position="21"/>
    </location>
</feature>
<organism evidence="11 12">
    <name type="scientific">Nakamurella multipartita (strain ATCC 700099 / DSM 44233 / CIP 104796 / JCM 9543 / NBRC 105858 / Y-104)</name>
    <name type="common">Microsphaera multipartita</name>
    <dbReference type="NCBI Taxonomy" id="479431"/>
    <lineage>
        <taxon>Bacteria</taxon>
        <taxon>Bacillati</taxon>
        <taxon>Actinomycetota</taxon>
        <taxon>Actinomycetes</taxon>
        <taxon>Nakamurellales</taxon>
        <taxon>Nakamurellaceae</taxon>
        <taxon>Nakamurella</taxon>
    </lineage>
</organism>
<keyword evidence="4 8" id="KW-0812">Transmembrane</keyword>
<keyword evidence="5 8" id="KW-1133">Transmembrane helix</keyword>
<dbReference type="KEGG" id="nml:Namu_2933"/>
<dbReference type="CDD" id="cd07571">
    <property type="entry name" value="ALP_N-acyl_transferase"/>
    <property type="match status" value="1"/>
</dbReference>
<dbReference type="EC" id="2.3.1.269" evidence="8"/>
<dbReference type="InterPro" id="IPR004563">
    <property type="entry name" value="Apolipo_AcylTrfase"/>
</dbReference>
<evidence type="ECO:0000259" key="10">
    <source>
        <dbReference type="PROSITE" id="PS50263"/>
    </source>
</evidence>
<feature type="transmembrane region" description="Helical" evidence="8">
    <location>
        <begin position="175"/>
        <end position="202"/>
    </location>
</feature>
<feature type="region of interest" description="Disordered" evidence="9">
    <location>
        <begin position="551"/>
        <end position="583"/>
    </location>
</feature>
<evidence type="ECO:0000256" key="7">
    <source>
        <dbReference type="ARBA" id="ARBA00023315"/>
    </source>
</evidence>
<dbReference type="NCBIfam" id="TIGR00546">
    <property type="entry name" value="lnt"/>
    <property type="match status" value="1"/>
</dbReference>
<dbReference type="AlphaFoldDB" id="C8XAL8"/>
<dbReference type="PROSITE" id="PS50263">
    <property type="entry name" value="CN_HYDROLASE"/>
    <property type="match status" value="1"/>
</dbReference>
<keyword evidence="2 8" id="KW-1003">Cell membrane</keyword>
<dbReference type="UniPathway" id="UPA00666"/>
<dbReference type="PANTHER" id="PTHR38686">
    <property type="entry name" value="APOLIPOPROTEIN N-ACYLTRANSFERASE"/>
    <property type="match status" value="1"/>
</dbReference>
<dbReference type="Pfam" id="PF20154">
    <property type="entry name" value="LNT_N"/>
    <property type="match status" value="1"/>
</dbReference>
<evidence type="ECO:0000256" key="9">
    <source>
        <dbReference type="SAM" id="MobiDB-lite"/>
    </source>
</evidence>
<keyword evidence="7 8" id="KW-0012">Acyltransferase</keyword>
<dbReference type="InterPro" id="IPR045378">
    <property type="entry name" value="LNT_N"/>
</dbReference>
<evidence type="ECO:0000256" key="8">
    <source>
        <dbReference type="HAMAP-Rule" id="MF_01148"/>
    </source>
</evidence>
<reference evidence="12" key="1">
    <citation type="submission" date="2009-09" db="EMBL/GenBank/DDBJ databases">
        <title>The complete genome of Nakamurella multipartita DSM 44233.</title>
        <authorList>
            <consortium name="US DOE Joint Genome Institute (JGI-PGF)"/>
            <person name="Lucas S."/>
            <person name="Copeland A."/>
            <person name="Lapidus A."/>
            <person name="Glavina del Rio T."/>
            <person name="Dalin E."/>
            <person name="Tice H."/>
            <person name="Bruce D."/>
            <person name="Goodwin L."/>
            <person name="Pitluck S."/>
            <person name="Kyrpides N."/>
            <person name="Mavromatis K."/>
            <person name="Ivanova N."/>
            <person name="Ovchinnikova G."/>
            <person name="Sims D."/>
            <person name="Meincke L."/>
            <person name="Brettin T."/>
            <person name="Detter J.C."/>
            <person name="Han C."/>
            <person name="Larimer F."/>
            <person name="Land M."/>
            <person name="Hauser L."/>
            <person name="Markowitz V."/>
            <person name="Cheng J.-F."/>
            <person name="Hugenholtz P."/>
            <person name="Woyke T."/>
            <person name="Wu D."/>
            <person name="Klenk H.-P."/>
            <person name="Eisen J.A."/>
        </authorList>
    </citation>
    <scope>NUCLEOTIDE SEQUENCE [LARGE SCALE GENOMIC DNA]</scope>
    <source>
        <strain evidence="12">ATCC 700099 / DSM 44233 / CIP 104796 / JCM 9543 / NBRC 105858 / Y-104</strain>
    </source>
</reference>
<sequence>MPLPTVDHPTQSGQPSRPHRRGRLTRWRRDLLGPGGLRILAAAAGGYALYQAFAPSTRWWLAIVGFTLLGLALDRRGWRAGLGLAFVFGLTFYIPLLSFTNIYVGDFPWYALSVAEAVLTAPVGALVAAASRRLPLWPAWAAAAWITGEALRGRIPFGGFPWGGIAFSQPDGPLLPAASLVGSVGLAFLTALAGFALAALIGELIGELIGALGARPRPPWRSVAVLGSGALLLVPFVLGVLGLSTMQRGTDAPTETIAVIQGNVPRPGLDFNAERRAVLDLHAQQTHQLAAEVRAGRTPAPTLVIWPENSTDIDPYRNADANAVISAAAADIGVPILVGAVVQGANAGEGYNMGIVWDPVTGPGDTYTKRHPLPFGEYMPYRSFFRLFSDKVDLQRGTFLPGDRPGNFDIAGVPVGDVICFEVVYDELVRDVVNGGAQVLVVQTNNATFGYTDETYQQQAMSRVRAVEHGRSVLISSTSGVSTVIRPDGSIESSIPLFTPGYLTPQVPLIQVTTPGTVLGGPLEWLLALATPVALAISILLARRRRRAGADGAPAATASPTAPGSTITTGGPTAATTTEDPTP</sequence>
<keyword evidence="12" id="KW-1185">Reference proteome</keyword>
<dbReference type="HOGENOM" id="CLU_019563_0_1_11"/>
<dbReference type="GO" id="GO:0005886">
    <property type="term" value="C:plasma membrane"/>
    <property type="evidence" value="ECO:0007669"/>
    <property type="project" value="UniProtKB-SubCell"/>
</dbReference>
<comment type="function">
    <text evidence="8">Catalyzes the phospholipid dependent N-acylation of the N-terminal cysteine of apolipoprotein, the last step in lipoprotein maturation.</text>
</comment>
<protein>
    <recommendedName>
        <fullName evidence="8">Apolipoprotein N-acyltransferase</fullName>
        <shortName evidence="8">ALP N-acyltransferase</shortName>
        <ecNumber evidence="8">2.3.1.269</ecNumber>
    </recommendedName>
</protein>
<evidence type="ECO:0000256" key="2">
    <source>
        <dbReference type="ARBA" id="ARBA00022475"/>
    </source>
</evidence>
<comment type="subcellular location">
    <subcellularLocation>
        <location evidence="1 8">Cell membrane</location>
        <topology evidence="1 8">Multi-pass membrane protein</topology>
    </subcellularLocation>
</comment>
<keyword evidence="6 8" id="KW-0472">Membrane</keyword>
<feature type="transmembrane region" description="Helical" evidence="8">
    <location>
        <begin position="223"/>
        <end position="243"/>
    </location>
</feature>
<evidence type="ECO:0000313" key="12">
    <source>
        <dbReference type="Proteomes" id="UP000002218"/>
    </source>
</evidence>
<name>C8XAL8_NAKMY</name>
<keyword evidence="3 8" id="KW-0808">Transferase</keyword>
<evidence type="ECO:0000256" key="5">
    <source>
        <dbReference type="ARBA" id="ARBA00022989"/>
    </source>
</evidence>